<protein>
    <recommendedName>
        <fullName evidence="5">EF-hand domain-containing protein</fullName>
    </recommendedName>
</protein>
<proteinExistence type="predicted"/>
<dbReference type="SUPFAM" id="SSF47473">
    <property type="entry name" value="EF-hand"/>
    <property type="match status" value="1"/>
</dbReference>
<feature type="region of interest" description="Disordered" evidence="4">
    <location>
        <begin position="1"/>
        <end position="21"/>
    </location>
</feature>
<dbReference type="InterPro" id="IPR018247">
    <property type="entry name" value="EF_Hand_1_Ca_BS"/>
</dbReference>
<evidence type="ECO:0000256" key="2">
    <source>
        <dbReference type="ARBA" id="ARBA00022737"/>
    </source>
</evidence>
<organism evidence="6">
    <name type="scientific">Zooxanthella nutricula</name>
    <dbReference type="NCBI Taxonomy" id="1333877"/>
    <lineage>
        <taxon>Eukaryota</taxon>
        <taxon>Sar</taxon>
        <taxon>Alveolata</taxon>
        <taxon>Dinophyceae</taxon>
        <taxon>Peridiniales</taxon>
        <taxon>Peridiniales incertae sedis</taxon>
        <taxon>Zooxanthella</taxon>
    </lineage>
</organism>
<accession>A0A6U6QA16</accession>
<dbReference type="InterPro" id="IPR011992">
    <property type="entry name" value="EF-hand-dom_pair"/>
</dbReference>
<keyword evidence="2" id="KW-0677">Repeat</keyword>
<dbReference type="PANTHER" id="PTHR10891">
    <property type="entry name" value="EF-HAND CALCIUM-BINDING DOMAIN CONTAINING PROTEIN"/>
    <property type="match status" value="1"/>
</dbReference>
<feature type="domain" description="EF-hand" evidence="5">
    <location>
        <begin position="58"/>
        <end position="93"/>
    </location>
</feature>
<dbReference type="InterPro" id="IPR039647">
    <property type="entry name" value="EF_hand_pair_protein_CML-like"/>
</dbReference>
<reference evidence="6" key="1">
    <citation type="submission" date="2021-01" db="EMBL/GenBank/DDBJ databases">
        <authorList>
            <person name="Corre E."/>
            <person name="Pelletier E."/>
            <person name="Niang G."/>
            <person name="Scheremetjew M."/>
            <person name="Finn R."/>
            <person name="Kale V."/>
            <person name="Holt S."/>
            <person name="Cochrane G."/>
            <person name="Meng A."/>
            <person name="Brown T."/>
            <person name="Cohen L."/>
        </authorList>
    </citation>
    <scope>NUCLEOTIDE SEQUENCE</scope>
    <source>
        <strain evidence="6">RCC3387</strain>
    </source>
</reference>
<dbReference type="PROSITE" id="PS50222">
    <property type="entry name" value="EF_HAND_2"/>
    <property type="match status" value="2"/>
</dbReference>
<dbReference type="PROSITE" id="PS00018">
    <property type="entry name" value="EF_HAND_1"/>
    <property type="match status" value="1"/>
</dbReference>
<keyword evidence="1" id="KW-0479">Metal-binding</keyword>
<evidence type="ECO:0000256" key="4">
    <source>
        <dbReference type="SAM" id="MobiDB-lite"/>
    </source>
</evidence>
<dbReference type="Pfam" id="PF13499">
    <property type="entry name" value="EF-hand_7"/>
    <property type="match status" value="1"/>
</dbReference>
<dbReference type="InterPro" id="IPR002048">
    <property type="entry name" value="EF_hand_dom"/>
</dbReference>
<dbReference type="SMART" id="SM00054">
    <property type="entry name" value="EFh"/>
    <property type="match status" value="3"/>
</dbReference>
<evidence type="ECO:0000259" key="5">
    <source>
        <dbReference type="PROSITE" id="PS50222"/>
    </source>
</evidence>
<dbReference type="CDD" id="cd00051">
    <property type="entry name" value="EFh"/>
    <property type="match status" value="1"/>
</dbReference>
<gene>
    <name evidence="6" type="ORF">BRAN1462_LOCUS42506</name>
</gene>
<dbReference type="GO" id="GO:0005509">
    <property type="term" value="F:calcium ion binding"/>
    <property type="evidence" value="ECO:0007669"/>
    <property type="project" value="InterPro"/>
</dbReference>
<name>A0A6U6QA16_9DINO</name>
<evidence type="ECO:0000313" key="6">
    <source>
        <dbReference type="EMBL" id="CAD9615045.1"/>
    </source>
</evidence>
<dbReference type="EMBL" id="HBGW01066684">
    <property type="protein sequence ID" value="CAD9615045.1"/>
    <property type="molecule type" value="Transcribed_RNA"/>
</dbReference>
<sequence length="450" mass="49398">MPRGKTPTRPKAGEGGKAPAVDAERVGRVFQAWDLNGDGFIMAEELASVLKKVDGKLWTDRKIGSLVAAVDRNKDGKIDYREFVAWVCGPSKPEDKDQKDRKAIIAAMATVPAEAPAAPGAGSGRVEDSPEVDGLLARIFALYDQDGDERLERLELLEGEEKRRGRLDFGPKQRKEVIEWFKSSGAEGSVADGLFLSREKWRAAVVPLACEAGGLDDEARRDPAQVARCLADRWLAPLEAAMPKKAAAAAPAPDEAAPAAPKEPPAYPLTIPFTELKDRLVEAISFNKNVLVLSSGLGEVETFFNYQMTSHVDCKELIGEMFVRKTMTKEEAQDRVRSAMTKAMNSNGFCKPLWFRFANTAFDLASLCGETVPAEVFDKEAWTIDAAYRKGFFDDGHKFGLEVEDGKKWKEFYVVISSTFDLEMAQKSLSNVIPSFDKLAVLIVDPASIA</sequence>
<evidence type="ECO:0000256" key="3">
    <source>
        <dbReference type="ARBA" id="ARBA00022837"/>
    </source>
</evidence>
<keyword evidence="3" id="KW-0106">Calcium</keyword>
<dbReference type="Gene3D" id="1.10.238.10">
    <property type="entry name" value="EF-hand"/>
    <property type="match status" value="1"/>
</dbReference>
<evidence type="ECO:0000256" key="1">
    <source>
        <dbReference type="ARBA" id="ARBA00022723"/>
    </source>
</evidence>
<dbReference type="AlphaFoldDB" id="A0A6U6QA16"/>
<feature type="domain" description="EF-hand" evidence="5">
    <location>
        <begin position="21"/>
        <end position="56"/>
    </location>
</feature>